<gene>
    <name evidence="1" type="ORF">K5I29_10525</name>
</gene>
<evidence type="ECO:0000313" key="1">
    <source>
        <dbReference type="EMBL" id="UYW00929.1"/>
    </source>
</evidence>
<protein>
    <submittedName>
        <fullName evidence="1">Uncharacterized protein</fullName>
    </submittedName>
</protein>
<name>A0ABY6LXH1_9FLAO</name>
<accession>A0ABY6LXH1</accession>
<dbReference type="EMBL" id="CP081495">
    <property type="protein sequence ID" value="UYW00929.1"/>
    <property type="molecule type" value="Genomic_DNA"/>
</dbReference>
<reference evidence="1" key="1">
    <citation type="submission" date="2021-08" db="EMBL/GenBank/DDBJ databases">
        <title>Flavobacterium sp. strain CC-SYL302.</title>
        <authorList>
            <person name="Lin S.-Y."/>
            <person name="Lee T.-H."/>
            <person name="Young C.-C."/>
        </authorList>
    </citation>
    <scope>NUCLEOTIDE SEQUENCE</scope>
    <source>
        <strain evidence="1">CC-SYL302</strain>
    </source>
</reference>
<sequence>MLTNKKDESEQRINALLQRLSGITFIPENFNEALFWTTLEEAGFSKQVVLDADENAFFQQFLTLKWPWEQIESFADILVALEKNTPNKLLKERAKHLYQFILDESKLFSMTIVSKMDKL</sequence>
<dbReference type="Proteomes" id="UP001163328">
    <property type="component" value="Chromosome"/>
</dbReference>
<proteinExistence type="predicted"/>
<dbReference type="RefSeq" id="WP_264433178.1">
    <property type="nucleotide sequence ID" value="NZ_CP081495.1"/>
</dbReference>
<organism evidence="1 2">
    <name type="scientific">Flavobacterium agricola</name>
    <dbReference type="NCBI Taxonomy" id="2870839"/>
    <lineage>
        <taxon>Bacteria</taxon>
        <taxon>Pseudomonadati</taxon>
        <taxon>Bacteroidota</taxon>
        <taxon>Flavobacteriia</taxon>
        <taxon>Flavobacteriales</taxon>
        <taxon>Flavobacteriaceae</taxon>
        <taxon>Flavobacterium</taxon>
    </lineage>
</organism>
<keyword evidence="2" id="KW-1185">Reference proteome</keyword>
<evidence type="ECO:0000313" key="2">
    <source>
        <dbReference type="Proteomes" id="UP001163328"/>
    </source>
</evidence>